<keyword evidence="4" id="KW-1185">Reference proteome</keyword>
<dbReference type="Gene3D" id="3.40.710.10">
    <property type="entry name" value="DD-peptidase/beta-lactamase superfamily"/>
    <property type="match status" value="1"/>
</dbReference>
<dbReference type="InterPro" id="IPR012338">
    <property type="entry name" value="Beta-lactam/transpept-like"/>
</dbReference>
<dbReference type="Proteomes" id="UP000013785">
    <property type="component" value="Unassembled WGS sequence"/>
</dbReference>
<dbReference type="SUPFAM" id="SSF56601">
    <property type="entry name" value="beta-lactamase/transpeptidase-like"/>
    <property type="match status" value="1"/>
</dbReference>
<dbReference type="InterPro" id="IPR045155">
    <property type="entry name" value="Beta-lactam_cat"/>
</dbReference>
<organism evidence="3 4">
    <name type="scientific">Enterococcus phoeniculicola ATCC BAA-412</name>
    <dbReference type="NCBI Taxonomy" id="1158610"/>
    <lineage>
        <taxon>Bacteria</taxon>
        <taxon>Bacillati</taxon>
        <taxon>Bacillota</taxon>
        <taxon>Bacilli</taxon>
        <taxon>Lactobacillales</taxon>
        <taxon>Enterococcaceae</taxon>
        <taxon>Enterococcus</taxon>
    </lineage>
</organism>
<dbReference type="PANTHER" id="PTHR35333">
    <property type="entry name" value="BETA-LACTAMASE"/>
    <property type="match status" value="1"/>
</dbReference>
<dbReference type="RefSeq" id="WP_010768203.1">
    <property type="nucleotide sequence ID" value="NZ_ASWE01000003.1"/>
</dbReference>
<protein>
    <recommendedName>
        <fullName evidence="2">Beta-lactamase class A catalytic domain-containing protein</fullName>
    </recommendedName>
</protein>
<reference evidence="3 4" key="1">
    <citation type="submission" date="2013-02" db="EMBL/GenBank/DDBJ databases">
        <title>The Genome Sequence of Enterococcus phoeniculicola BAA-412.</title>
        <authorList>
            <consortium name="The Broad Institute Genome Sequencing Platform"/>
            <consortium name="The Broad Institute Genome Sequencing Center for Infectious Disease"/>
            <person name="Earl A.M."/>
            <person name="Gilmore M.S."/>
            <person name="Lebreton F."/>
            <person name="Walker B."/>
            <person name="Young S.K."/>
            <person name="Zeng Q."/>
            <person name="Gargeya S."/>
            <person name="Fitzgerald M."/>
            <person name="Haas B."/>
            <person name="Abouelleil A."/>
            <person name="Alvarado L."/>
            <person name="Arachchi H.M."/>
            <person name="Berlin A.M."/>
            <person name="Chapman S.B."/>
            <person name="Dewar J."/>
            <person name="Goldberg J."/>
            <person name="Griggs A."/>
            <person name="Gujja S."/>
            <person name="Hansen M."/>
            <person name="Howarth C."/>
            <person name="Imamovic A."/>
            <person name="Larimer J."/>
            <person name="McCowan C."/>
            <person name="Murphy C."/>
            <person name="Neiman D."/>
            <person name="Pearson M."/>
            <person name="Priest M."/>
            <person name="Roberts A."/>
            <person name="Saif S."/>
            <person name="Shea T."/>
            <person name="Sisk P."/>
            <person name="Sykes S."/>
            <person name="Wortman J."/>
            <person name="Nusbaum C."/>
            <person name="Birren B."/>
        </authorList>
    </citation>
    <scope>NUCLEOTIDE SEQUENCE [LARGE SCALE GENOMIC DNA]</scope>
    <source>
        <strain evidence="3 4">ATCC BAA-412</strain>
    </source>
</reference>
<gene>
    <name evidence="3" type="ORF">UC3_01540</name>
</gene>
<dbReference type="PATRIC" id="fig|1158610.3.peg.1525"/>
<dbReference type="EMBL" id="AJAT01000013">
    <property type="protein sequence ID" value="EOL44723.1"/>
    <property type="molecule type" value="Genomic_DNA"/>
</dbReference>
<evidence type="ECO:0000256" key="1">
    <source>
        <dbReference type="SAM" id="Coils"/>
    </source>
</evidence>
<dbReference type="STRING" id="154621.RV11_GL002472"/>
<dbReference type="eggNOG" id="COG2367">
    <property type="taxonomic scope" value="Bacteria"/>
</dbReference>
<proteinExistence type="predicted"/>
<dbReference type="OrthoDB" id="1642139at2"/>
<dbReference type="GO" id="GO:0046677">
    <property type="term" value="P:response to antibiotic"/>
    <property type="evidence" value="ECO:0007669"/>
    <property type="project" value="InterPro"/>
</dbReference>
<dbReference type="GO" id="GO:0030655">
    <property type="term" value="P:beta-lactam antibiotic catabolic process"/>
    <property type="evidence" value="ECO:0007669"/>
    <property type="project" value="InterPro"/>
</dbReference>
<dbReference type="Pfam" id="PF13354">
    <property type="entry name" value="Beta-lactamase2"/>
    <property type="match status" value="1"/>
</dbReference>
<accession>R3TU64</accession>
<dbReference type="PANTHER" id="PTHR35333:SF3">
    <property type="entry name" value="BETA-LACTAMASE-TYPE TRANSPEPTIDASE FOLD CONTAINING PROTEIN"/>
    <property type="match status" value="1"/>
</dbReference>
<evidence type="ECO:0000259" key="2">
    <source>
        <dbReference type="Pfam" id="PF13354"/>
    </source>
</evidence>
<dbReference type="AlphaFoldDB" id="R3TU64"/>
<dbReference type="InterPro" id="IPR000871">
    <property type="entry name" value="Beta-lactam_class-A"/>
</dbReference>
<feature type="domain" description="Beta-lactamase class A catalytic" evidence="2">
    <location>
        <begin position="84"/>
        <end position="279"/>
    </location>
</feature>
<evidence type="ECO:0000313" key="3">
    <source>
        <dbReference type="EMBL" id="EOL44723.1"/>
    </source>
</evidence>
<comment type="caution">
    <text evidence="3">The sequence shown here is derived from an EMBL/GenBank/DDBJ whole genome shotgun (WGS) entry which is preliminary data.</text>
</comment>
<feature type="coiled-coil region" evidence="1">
    <location>
        <begin position="33"/>
        <end position="67"/>
    </location>
</feature>
<name>R3TU64_9ENTE</name>
<keyword evidence="1" id="KW-0175">Coiled coil</keyword>
<evidence type="ECO:0000313" key="4">
    <source>
        <dbReference type="Proteomes" id="UP000013785"/>
    </source>
</evidence>
<sequence>MNIQNKQLNLLIGCGLIISCLLALFGISQFGEHVQAEEKSSLQLQQKKEAEKQQAQFNQEVETFYQQIRTSIDEEEALNYESIGISFYDLSNEREISLNGDVVFEAASTTKVALAMLIADMIQQGEVSRDSELTYESEDYEDGTGFIVNHQIEKSYSIDTLVNYMLVYSDNIATNMLYREAGGRPAARKLIKEKYLPDFDATDNYLTANQARDLLIQLYENLDENPLYTKIIESLQQTDFPVRLSTDQTIGQLAHKVGSVNNSIHDIGLFNVEHPYILTFYSTGLTDAEEEISKLSDKIYQLMTQEYPIESK</sequence>
<dbReference type="GO" id="GO:0008800">
    <property type="term" value="F:beta-lactamase activity"/>
    <property type="evidence" value="ECO:0007669"/>
    <property type="project" value="InterPro"/>
</dbReference>
<dbReference type="HOGENOM" id="CLU_031960_4_1_9"/>
<dbReference type="PROSITE" id="PS51257">
    <property type="entry name" value="PROKAR_LIPOPROTEIN"/>
    <property type="match status" value="1"/>
</dbReference>